<dbReference type="PANTHER" id="PTHR24286:SF384">
    <property type="entry name" value="P450, PUTATIVE (EUROFUNG)-RELATED"/>
    <property type="match status" value="1"/>
</dbReference>
<comment type="similarity">
    <text evidence="1">Belongs to the cytochrome P450 family.</text>
</comment>
<dbReference type="Proteomes" id="UP001642484">
    <property type="component" value="Unassembled WGS sequence"/>
</dbReference>
<evidence type="ECO:0000313" key="8">
    <source>
        <dbReference type="Proteomes" id="UP001642484"/>
    </source>
</evidence>
<dbReference type="Gene3D" id="1.10.630.10">
    <property type="entry name" value="Cytochrome P450"/>
    <property type="match status" value="1"/>
</dbReference>
<dbReference type="Pfam" id="PF00067">
    <property type="entry name" value="p450"/>
    <property type="match status" value="1"/>
</dbReference>
<dbReference type="SUPFAM" id="SSF48264">
    <property type="entry name" value="Cytochrome P450"/>
    <property type="match status" value="1"/>
</dbReference>
<dbReference type="PANTHER" id="PTHR24286">
    <property type="entry name" value="CYTOCHROME P450 26"/>
    <property type="match status" value="1"/>
</dbReference>
<evidence type="ECO:0000256" key="4">
    <source>
        <dbReference type="ARBA" id="ARBA00023002"/>
    </source>
</evidence>
<dbReference type="EMBL" id="CAXAMN010026683">
    <property type="protein sequence ID" value="CAK9104932.1"/>
    <property type="molecule type" value="Genomic_DNA"/>
</dbReference>
<keyword evidence="6" id="KW-0503">Monooxygenase</keyword>
<comment type="caution">
    <text evidence="7">The sequence shown here is derived from an EMBL/GenBank/DDBJ whole genome shotgun (WGS) entry which is preliminary data.</text>
</comment>
<evidence type="ECO:0008006" key="9">
    <source>
        <dbReference type="Google" id="ProtNLM"/>
    </source>
</evidence>
<evidence type="ECO:0000256" key="3">
    <source>
        <dbReference type="ARBA" id="ARBA00022723"/>
    </source>
</evidence>
<dbReference type="InterPro" id="IPR036396">
    <property type="entry name" value="Cyt_P450_sf"/>
</dbReference>
<name>A0ABP0RYX9_9DINO</name>
<evidence type="ECO:0000313" key="7">
    <source>
        <dbReference type="EMBL" id="CAK9104932.1"/>
    </source>
</evidence>
<organism evidence="7 8">
    <name type="scientific">Durusdinium trenchii</name>
    <dbReference type="NCBI Taxonomy" id="1381693"/>
    <lineage>
        <taxon>Eukaryota</taxon>
        <taxon>Sar</taxon>
        <taxon>Alveolata</taxon>
        <taxon>Dinophyceae</taxon>
        <taxon>Suessiales</taxon>
        <taxon>Symbiodiniaceae</taxon>
        <taxon>Durusdinium</taxon>
    </lineage>
</organism>
<accession>A0ABP0RYX9</accession>
<evidence type="ECO:0000256" key="2">
    <source>
        <dbReference type="ARBA" id="ARBA00022617"/>
    </source>
</evidence>
<dbReference type="PRINTS" id="PR00385">
    <property type="entry name" value="P450"/>
</dbReference>
<protein>
    <recommendedName>
        <fullName evidence="9">Cytochrome P450</fullName>
    </recommendedName>
</protein>
<evidence type="ECO:0000256" key="6">
    <source>
        <dbReference type="ARBA" id="ARBA00023033"/>
    </source>
</evidence>
<reference evidence="7 8" key="1">
    <citation type="submission" date="2024-02" db="EMBL/GenBank/DDBJ databases">
        <authorList>
            <person name="Chen Y."/>
            <person name="Shah S."/>
            <person name="Dougan E. K."/>
            <person name="Thang M."/>
            <person name="Chan C."/>
        </authorList>
    </citation>
    <scope>NUCLEOTIDE SEQUENCE [LARGE SCALE GENOMIC DNA]</scope>
</reference>
<dbReference type="InterPro" id="IPR001128">
    <property type="entry name" value="Cyt_P450"/>
</dbReference>
<sequence>MTDWISRVEEWLRHLAERLASELSWSRLVALGACGLAGQILWSHYGILWHKRLPYHDLGPPIIGHTRKVFQESLENWGQRIMKGKPVLLANYLFTNTVVIRHEIYMKHVHRAELDGKLCPLFPSSIRAIIGENSVISLPGGKGHSKHKRLRGKLLRCLGPQYVLSLAKEMESYIRATLEDLAEETSTKGFGTFEPAAGHLAQKISILPILAGLEEDQQRRFESLLEVTMAGMLAAPVNLGVWSAHGRALRARKEISTMIAQLMASPKLDGQNIVAELMKDSDDGEAFSKEEISDTVVTLLFAGKITTADALPFLLVQLAEHRECIPQLASEPLEVSNIEGDSVALRVVREALRLKPPAGAFRRVNWHSEMDLGEYGVVPKGCPMAIYLSLPMIEMGPWAPDRWRTEDVRSKFLAFGGAQPHECIGKHLALLELQLFVKILCKDYDFKVLDTGTVVKPFSLSYKDGLRVEITRK</sequence>
<proteinExistence type="inferred from homology"/>
<keyword evidence="3" id="KW-0479">Metal-binding</keyword>
<keyword evidence="2" id="KW-0349">Heme</keyword>
<keyword evidence="5" id="KW-0408">Iron</keyword>
<evidence type="ECO:0000256" key="5">
    <source>
        <dbReference type="ARBA" id="ARBA00023004"/>
    </source>
</evidence>
<evidence type="ECO:0000256" key="1">
    <source>
        <dbReference type="ARBA" id="ARBA00010617"/>
    </source>
</evidence>
<keyword evidence="8" id="KW-1185">Reference proteome</keyword>
<keyword evidence="4" id="KW-0560">Oxidoreductase</keyword>
<gene>
    <name evidence="7" type="ORF">CCMP2556_LOCUS49152</name>
</gene>